<evidence type="ECO:0000313" key="3">
    <source>
        <dbReference type="Proteomes" id="UP001151699"/>
    </source>
</evidence>
<gene>
    <name evidence="2" type="ORF">Bhyg_05411</name>
</gene>
<keyword evidence="3" id="KW-1185">Reference proteome</keyword>
<proteinExistence type="predicted"/>
<feature type="compositionally biased region" description="Polar residues" evidence="1">
    <location>
        <begin position="1"/>
        <end position="15"/>
    </location>
</feature>
<name>A0A9Q0NHV7_9DIPT</name>
<reference evidence="2" key="1">
    <citation type="submission" date="2022-07" db="EMBL/GenBank/DDBJ databases">
        <authorList>
            <person name="Trinca V."/>
            <person name="Uliana J.V.C."/>
            <person name="Torres T.T."/>
            <person name="Ward R.J."/>
            <person name="Monesi N."/>
        </authorList>
    </citation>
    <scope>NUCLEOTIDE SEQUENCE</scope>
    <source>
        <strain evidence="2">HSMRA1968</strain>
        <tissue evidence="2">Whole embryos</tissue>
    </source>
</reference>
<protein>
    <submittedName>
        <fullName evidence="2">Uncharacterized protein</fullName>
    </submittedName>
</protein>
<evidence type="ECO:0000313" key="2">
    <source>
        <dbReference type="EMBL" id="KAJ6650166.1"/>
    </source>
</evidence>
<dbReference type="Proteomes" id="UP001151699">
    <property type="component" value="Chromosome A"/>
</dbReference>
<comment type="caution">
    <text evidence="2">The sequence shown here is derived from an EMBL/GenBank/DDBJ whole genome shotgun (WGS) entry which is preliminary data.</text>
</comment>
<evidence type="ECO:0000256" key="1">
    <source>
        <dbReference type="SAM" id="MobiDB-lite"/>
    </source>
</evidence>
<feature type="region of interest" description="Disordered" evidence="1">
    <location>
        <begin position="1"/>
        <end position="24"/>
    </location>
</feature>
<dbReference type="AlphaFoldDB" id="A0A9Q0NHV7"/>
<accession>A0A9Q0NHV7</accession>
<dbReference type="EMBL" id="WJQU01000001">
    <property type="protein sequence ID" value="KAJ6650166.1"/>
    <property type="molecule type" value="Genomic_DNA"/>
</dbReference>
<sequence length="60" mass="6479">MSAPTNRSRSSTPSKESNKPPIVPAPVGLSAKLFKKCQSATFQIDGQTYTIDVLRMLNAV</sequence>
<organism evidence="2 3">
    <name type="scientific">Pseudolycoriella hygida</name>
    <dbReference type="NCBI Taxonomy" id="35572"/>
    <lineage>
        <taxon>Eukaryota</taxon>
        <taxon>Metazoa</taxon>
        <taxon>Ecdysozoa</taxon>
        <taxon>Arthropoda</taxon>
        <taxon>Hexapoda</taxon>
        <taxon>Insecta</taxon>
        <taxon>Pterygota</taxon>
        <taxon>Neoptera</taxon>
        <taxon>Endopterygota</taxon>
        <taxon>Diptera</taxon>
        <taxon>Nematocera</taxon>
        <taxon>Sciaroidea</taxon>
        <taxon>Sciaridae</taxon>
        <taxon>Pseudolycoriella</taxon>
    </lineage>
</organism>
<dbReference type="OrthoDB" id="8123620at2759"/>